<feature type="region of interest" description="Disordered" evidence="1">
    <location>
        <begin position="70"/>
        <end position="90"/>
    </location>
</feature>
<evidence type="ECO:0008006" key="6">
    <source>
        <dbReference type="Google" id="ProtNLM"/>
    </source>
</evidence>
<dbReference type="Proteomes" id="UP001642484">
    <property type="component" value="Unassembled WGS sequence"/>
</dbReference>
<organism evidence="4 5">
    <name type="scientific">Durusdinium trenchii</name>
    <dbReference type="NCBI Taxonomy" id="1381693"/>
    <lineage>
        <taxon>Eukaryota</taxon>
        <taxon>Sar</taxon>
        <taxon>Alveolata</taxon>
        <taxon>Dinophyceae</taxon>
        <taxon>Suessiales</taxon>
        <taxon>Symbiodiniaceae</taxon>
        <taxon>Durusdinium</taxon>
    </lineage>
</organism>
<evidence type="ECO:0000313" key="4">
    <source>
        <dbReference type="EMBL" id="CAK9014660.1"/>
    </source>
</evidence>
<feature type="domain" description="Helitron helicase-like" evidence="2">
    <location>
        <begin position="1232"/>
        <end position="1417"/>
    </location>
</feature>
<comment type="caution">
    <text evidence="4">The sequence shown here is derived from an EMBL/GenBank/DDBJ whole genome shotgun (WGS) entry which is preliminary data.</text>
</comment>
<feature type="compositionally biased region" description="Acidic residues" evidence="1">
    <location>
        <begin position="936"/>
        <end position="950"/>
    </location>
</feature>
<dbReference type="InterPro" id="IPR027417">
    <property type="entry name" value="P-loop_NTPase"/>
</dbReference>
<keyword evidence="5" id="KW-1185">Reference proteome</keyword>
<gene>
    <name evidence="4" type="ORF">CCMP2556_LOCUS11786</name>
</gene>
<feature type="compositionally biased region" description="Basic and acidic residues" evidence="1">
    <location>
        <begin position="1590"/>
        <end position="1599"/>
    </location>
</feature>
<feature type="compositionally biased region" description="Basic and acidic residues" evidence="1">
    <location>
        <begin position="19"/>
        <end position="30"/>
    </location>
</feature>
<dbReference type="Pfam" id="PF20209">
    <property type="entry name" value="DUF6570"/>
    <property type="match status" value="1"/>
</dbReference>
<name>A0ABP0JK70_9DINO</name>
<protein>
    <recommendedName>
        <fullName evidence="6">C2H2-type domain-containing protein</fullName>
    </recommendedName>
</protein>
<accession>A0ABP0JK70</accession>
<evidence type="ECO:0000256" key="1">
    <source>
        <dbReference type="SAM" id="MobiDB-lite"/>
    </source>
</evidence>
<feature type="region of interest" description="Disordered" evidence="1">
    <location>
        <begin position="925"/>
        <end position="958"/>
    </location>
</feature>
<proteinExistence type="predicted"/>
<dbReference type="InterPro" id="IPR025476">
    <property type="entry name" value="Helitron_helicase-like"/>
</dbReference>
<dbReference type="EMBL" id="CAXAMN010005581">
    <property type="protein sequence ID" value="CAK9014660.1"/>
    <property type="molecule type" value="Genomic_DNA"/>
</dbReference>
<reference evidence="4 5" key="1">
    <citation type="submission" date="2024-02" db="EMBL/GenBank/DDBJ databases">
        <authorList>
            <person name="Chen Y."/>
            <person name="Shah S."/>
            <person name="Dougan E. K."/>
            <person name="Thang M."/>
            <person name="Chan C."/>
        </authorList>
    </citation>
    <scope>NUCLEOTIDE SEQUENCE [LARGE SCALE GENOMIC DNA]</scope>
</reference>
<feature type="region of interest" description="Disordered" evidence="1">
    <location>
        <begin position="1"/>
        <end position="31"/>
    </location>
</feature>
<evidence type="ECO:0000259" key="2">
    <source>
        <dbReference type="Pfam" id="PF14214"/>
    </source>
</evidence>
<feature type="domain" description="DUF6570" evidence="3">
    <location>
        <begin position="762"/>
        <end position="892"/>
    </location>
</feature>
<dbReference type="Gene3D" id="3.40.50.300">
    <property type="entry name" value="P-loop containing nucleotide triphosphate hydrolases"/>
    <property type="match status" value="1"/>
</dbReference>
<feature type="region of interest" description="Disordered" evidence="1">
    <location>
        <begin position="1574"/>
        <end position="1599"/>
    </location>
</feature>
<sequence length="2809" mass="315191">MRADAVLRNAEAAGQQEQEAQRLRDGHREGGAAWLRTELEEAGQQEPEVQRLRDGHREGGAAWLRTELEAKSTSDEAGQQEPEVQRLRDGHREGGAAWLRTELEAKNYTHLRRLCAMLGLPQRNAEPSLVDIASELGLPCEHMHRNRLVDSIVLSLCPLRAPGAEDDVRYHFWRWLADCRTVPAADLVAKASVSFPATQLRRSMLSLCEDVPLESIERRHGSAAAELEQLSQATVAVLQHLSALNVQFPAEVPETWTTAMEQLQSIRWPDRLSGLQCSSLLAVLLENRPLQRRGWWQLVDCWDRADPVDVAERLWSLATCHQAGPAVEPDSGFQDREDVLEVGRQKAWDFCKVYVDVWFGETAVLGALKHKHKSRGYDEADKLLLRTLMRRYGWERHLDESAACTWMETFEAVKKAEDWSRFAWFLVAHLLHPACRESLRAWHNPVTVLESRLDRSGIAQEVVTLHDDLLAWQDLHGCSSLPEKKQHADLAKRVGKYFNSREARVRTLQKAYPADFAPLPGYRVEYLSLEGDSLRGVLWRSAAERALMFSIPGWREEGKGKEGFHPLQDFCKHWLPEADEMECLDLLTNTQRPVTWKLEQVARRLDCSPTFSGVQEALAKRLLRSFPEDAGDCLQKFCCRLCPTDCADAKSFKEHVAQEHAGVGLQDTPRMLIEYRKKILALLFTDPAQAEGLPQLPDGVDAAVRPSQQHRLCRLLGVPRYAERWPHIALEELQKSAVEHPFLPGEYVLLHRRRTPEDVLTLPRHALANDLWLGRALPELRSLSAGTKRLLPLARVCMQVTVLQPVVLPHAERQKGFIGNTIFLPQASPSSVEAVLPPRAEDMAEHILFVLVGHNRGDLRSSATMQAPREEYVAAVERLRQTSKYYAEAAVDLSRWSGQEETMFEGCVLETDADSYLARELLQRGPADAQGQESSQQEEDDAGMAEDTAESGERAHEDSGQLRLVCGLVGHLISSIVGLNDTSDDENRWLRVCRDVEDLCRRKPRQYDTDAELVVRNRANNDLGVGAAQMEGANLLGREGAHERGVLRRIRQVQTVAAHGVETERQAQGQMFEVRPQKLVVPSRDTPLSMFEPGTWAMAFPTLFPWGDGVPFLKRETSVEASEVFRYLLLREELQYSGEGGVEDEVPALPRWSLSAARDDEWLRHLFLGPDFWLMSVEQLLPTMYDVQRRLTLMRTSKAYVKRSGFGRHCSVIASVTSEHLLKAMALHGEKADIRELLRSPDVDVPLKRALGSVLQASSNVLGTEGHRSQIRLRGHAAGWHYGPSHIFVTPNLADSRASLLLQLHLQGGSRVEAYEVDLAWDLEAPALPSLSAMRRILAADPVSQARFFDVMMTLFFEEILGTLPPLTRASFRGGLARDFEDGFAASTHAGCFGDVAAFCGPLETQGRGSMRPHILVVLLGRDLGNRLRSVLATAARGELVIELERWSRAVLQAASRIRYDSQQALSQQLEQEVCPLPLSENQRAACGRQYSDVPLRSTEPDGHEAATESSTPLRLTGCFASLRPHYVRRSEAAAFNAASWNAAKGKRGCRFGCFHVELHKETEDSGLEKKLAANEEDGDGQGGDAQPPDGERKKKDKSLDARLHRVVVDMFRDMQDVQFYTGEYASKKFEVSRSLLPELFAGVQRLEAEEAAPVPEAAPLPAEVARLRALSLLRRLAFGMQRCVAKSNGEMAYQLLFQQEQLVSYSGYNVFFRFVPYAMFRCRAVALDAAAASAPHLKVLPLEPVEAEETDAIPVQEVAEVFDEEDLTESRIPTGGTRVVSHNQKDDYLHRGASAVMTSMSLVMYSRYVRRELRTADDNVVVPVDLRLPGQNEPEKYAAFMLGLSLPFPRCPGAQHCGEAWQCFHCHEIEKLEGKGFLRACFSKTWKQWKACMQVRKVNAQERLLAGLSLPFLRDVVGLREWCDVSCLDEMLLDGADPEISEEMPAQEPAGEDAEDQGILFPSTSTPSPLSSTYHLMWCLGKVFKGKHGRYVDLPRIHERICWSLGIPCGFHYTQLTPLEHMSHAQLQWLERFRLHREARQLSSSQRRAERFAYMTKEEEGEDDDVGPVDIEGSDVENDLEHEDAIERMDCAEHPVSREALKEVLFREKDWKRCLAGRDNRTKFALSRLKQVVEAMGGLPNVTVNVEGERPLDGALRRAWAYAEAQDMFDRQSQYLENLSGGVPDDAEEEFAPSGLEAMTATDPFLMDLNAQNLRPRDYALKLVEDQCWWKIMGWIERLECTLNAQQIRAVAPIVCTIDDMWEKRTEASTCFANGQPSERCNCLWLGAGGSGKTWAYTKVLRPLFQRFFGFGRYTAGAPTHAAARLLGAEARTLHKLANISPNSALHRGAIRGQRNKNDALEQQILASLACIVDELSMSAADVYHALGLRFSVKRCENWALDLSRYLQEWFGKMPIGLQFGDFLQLRPAAQASLCEWVEVPSAVEPAPLTELQEAEAPEQASNAAELGRLLFKNSMGIVVHFTGTGRFSSCASGQALVAILQHMRQGTAMTDALWAQLQSRVYEVQQLQDLQTAPSRRAFLRAYWGALAWEQVARLQQLRAVLEAEDAGERLYFVQAIDKPTGDATLSSAQVSAALQCLNMTKTGYLIGMCPLFLGIWDGSAHFVHLAGALADARAPVHSATHRTTSQRTSDATWSSLRGPAVPVPLAPQRVLTHFGLQGITARSGLVAFLNQPPWMKDGDYGLALHVMLSRATKLSDLWLIGVPERPYFEGFLHEHNKTLVDRMSLFERLSAQNEQAAEKYIQKLLWRGNAYEVVLPSPAEGFQWHPTIPEQRIPSWVPRWKRAPWT</sequence>
<dbReference type="InterPro" id="IPR046700">
    <property type="entry name" value="DUF6570"/>
</dbReference>
<feature type="region of interest" description="Disordered" evidence="1">
    <location>
        <begin position="1492"/>
        <end position="1511"/>
    </location>
</feature>
<evidence type="ECO:0000259" key="3">
    <source>
        <dbReference type="Pfam" id="PF20209"/>
    </source>
</evidence>
<dbReference type="Pfam" id="PF14214">
    <property type="entry name" value="Helitron_like_N"/>
    <property type="match status" value="1"/>
</dbReference>
<evidence type="ECO:0000313" key="5">
    <source>
        <dbReference type="Proteomes" id="UP001642484"/>
    </source>
</evidence>